<protein>
    <recommendedName>
        <fullName evidence="1">Large ribosomal subunit protein uL10</fullName>
    </recommendedName>
</protein>
<dbReference type="NCBIfam" id="NF000955">
    <property type="entry name" value="PRK00099.1-1"/>
    <property type="match status" value="1"/>
</dbReference>
<name>A0AAW4MSK9_9FIRM</name>
<reference evidence="2 5" key="1">
    <citation type="submission" date="2021-06" db="EMBL/GenBank/DDBJ databases">
        <title>Collection of gut derived symbiotic bacterial strains cultured from healthy donors.</title>
        <authorList>
            <person name="Lin H."/>
            <person name="Littmann E."/>
            <person name="Pamer E.G."/>
        </authorList>
    </citation>
    <scope>NUCLEOTIDE SEQUENCE</scope>
    <source>
        <strain evidence="3 5">MSK.21.70</strain>
        <strain evidence="2">MSK.21.82</strain>
    </source>
</reference>
<evidence type="ECO:0000313" key="4">
    <source>
        <dbReference type="Proteomes" id="UP001196408"/>
    </source>
</evidence>
<dbReference type="PANTHER" id="PTHR11560">
    <property type="entry name" value="39S RIBOSOMAL PROTEIN L10, MITOCHONDRIAL"/>
    <property type="match status" value="1"/>
</dbReference>
<dbReference type="GeneID" id="301323131"/>
<dbReference type="InterPro" id="IPR001790">
    <property type="entry name" value="Ribosomal_uL10"/>
</dbReference>
<organism evidence="2 4">
    <name type="scientific">Catenibacterium mitsuokai</name>
    <dbReference type="NCBI Taxonomy" id="100886"/>
    <lineage>
        <taxon>Bacteria</taxon>
        <taxon>Bacillati</taxon>
        <taxon>Bacillota</taxon>
        <taxon>Erysipelotrichia</taxon>
        <taxon>Erysipelotrichales</taxon>
        <taxon>Coprobacillaceae</taxon>
        <taxon>Catenibacterium</taxon>
    </lineage>
</organism>
<evidence type="ECO:0000313" key="5">
    <source>
        <dbReference type="Proteomes" id="UP001197492"/>
    </source>
</evidence>
<dbReference type="InterPro" id="IPR022973">
    <property type="entry name" value="Ribosomal_uL10_bac"/>
</dbReference>
<dbReference type="AlphaFoldDB" id="A0AAW4MSK9"/>
<dbReference type="EMBL" id="JAHOEL010000014">
    <property type="protein sequence ID" value="MBV3392310.1"/>
    <property type="molecule type" value="Genomic_DNA"/>
</dbReference>
<dbReference type="PROSITE" id="PS01109">
    <property type="entry name" value="RIBOSOMAL_L10"/>
    <property type="match status" value="1"/>
</dbReference>
<evidence type="ECO:0000256" key="1">
    <source>
        <dbReference type="HAMAP-Rule" id="MF_00362"/>
    </source>
</evidence>
<dbReference type="CDD" id="cd05797">
    <property type="entry name" value="Ribosomal_L10"/>
    <property type="match status" value="1"/>
</dbReference>
<dbReference type="GO" id="GO:0003735">
    <property type="term" value="F:structural constituent of ribosome"/>
    <property type="evidence" value="ECO:0007669"/>
    <property type="project" value="InterPro"/>
</dbReference>
<proteinExistence type="inferred from homology"/>
<keyword evidence="1" id="KW-0694">RNA-binding</keyword>
<comment type="caution">
    <text evidence="2">The sequence shown here is derived from an EMBL/GenBank/DDBJ whole genome shotgun (WGS) entry which is preliminary data.</text>
</comment>
<dbReference type="Pfam" id="PF00466">
    <property type="entry name" value="Ribosomal_L10"/>
    <property type="match status" value="1"/>
</dbReference>
<keyword evidence="5" id="KW-1185">Reference proteome</keyword>
<keyword evidence="1" id="KW-0687">Ribonucleoprotein</keyword>
<dbReference type="GO" id="GO:0015934">
    <property type="term" value="C:large ribosomal subunit"/>
    <property type="evidence" value="ECO:0007669"/>
    <property type="project" value="InterPro"/>
</dbReference>
<dbReference type="InterPro" id="IPR002363">
    <property type="entry name" value="Ribosomal_uL10_CS_bac"/>
</dbReference>
<evidence type="ECO:0000313" key="3">
    <source>
        <dbReference type="EMBL" id="MBV3392310.1"/>
    </source>
</evidence>
<dbReference type="GO" id="GO:0070180">
    <property type="term" value="F:large ribosomal subunit rRNA binding"/>
    <property type="evidence" value="ECO:0007669"/>
    <property type="project" value="UniProtKB-UniRule"/>
</dbReference>
<comment type="similarity">
    <text evidence="1">Belongs to the universal ribosomal protein uL10 family.</text>
</comment>
<gene>
    <name evidence="1 2" type="primary">rplJ</name>
    <name evidence="2" type="ORF">KSV97_03210</name>
    <name evidence="3" type="ORF">KSW06_03390</name>
</gene>
<comment type="subunit">
    <text evidence="1">Part of the ribosomal stalk of the 50S ribosomal subunit. The N-terminus interacts with L11 and the large rRNA to form the base of the stalk. The C-terminus forms an elongated spine to which L12 dimers bind in a sequential fashion forming a multimeric L10(L12)X complex.</text>
</comment>
<dbReference type="Proteomes" id="UP001196408">
    <property type="component" value="Unassembled WGS sequence"/>
</dbReference>
<keyword evidence="1 2" id="KW-0689">Ribosomal protein</keyword>
<dbReference type="HAMAP" id="MF_00362">
    <property type="entry name" value="Ribosomal_uL10"/>
    <property type="match status" value="1"/>
</dbReference>
<dbReference type="EMBL" id="JAHOEF010000013">
    <property type="protein sequence ID" value="MBV3382252.1"/>
    <property type="molecule type" value="Genomic_DNA"/>
</dbReference>
<sequence length="180" mass="19266">MANEKVLVAKQAVIDEITDKLTNAQSVVVAEYRGLTVDEVTELRRALRAENVELKVYKNKLALRATEACGKQELDEFLTGPNAIAFGHDDAVAPARVLAKFAKEHEALVIKTAIVEGKLLSKEEVMELSKLPNKEGMLSMLLACLKAPVSKVARAVKAVADKEADGSAEEAAPAEAEAAA</sequence>
<dbReference type="Proteomes" id="UP001197492">
    <property type="component" value="Unassembled WGS sequence"/>
</dbReference>
<accession>A0AAW4MSK9</accession>
<evidence type="ECO:0000313" key="2">
    <source>
        <dbReference type="EMBL" id="MBV3382252.1"/>
    </source>
</evidence>
<keyword evidence="1" id="KW-0699">rRNA-binding</keyword>
<dbReference type="GO" id="GO:0006412">
    <property type="term" value="P:translation"/>
    <property type="evidence" value="ECO:0007669"/>
    <property type="project" value="UniProtKB-UniRule"/>
</dbReference>
<dbReference type="RefSeq" id="WP_217747233.1">
    <property type="nucleotide sequence ID" value="NZ_JAHOEB010000014.1"/>
</dbReference>
<dbReference type="InterPro" id="IPR047865">
    <property type="entry name" value="Ribosomal_uL10_bac_type"/>
</dbReference>
<comment type="function">
    <text evidence="1">Forms part of the ribosomal stalk, playing a central role in the interaction of the ribosome with GTP-bound translation factors.</text>
</comment>